<dbReference type="PIRSF" id="PIRSF005925">
    <property type="entry name" value="Dos"/>
    <property type="match status" value="1"/>
</dbReference>
<dbReference type="PROSITE" id="PS50883">
    <property type="entry name" value="EAL"/>
    <property type="match status" value="1"/>
</dbReference>
<evidence type="ECO:0000259" key="6">
    <source>
        <dbReference type="PROSITE" id="PS50887"/>
    </source>
</evidence>
<dbReference type="InterPro" id="IPR043128">
    <property type="entry name" value="Rev_trsase/Diguanyl_cyclase"/>
</dbReference>
<dbReference type="EMBL" id="CP010802">
    <property type="protein sequence ID" value="ALC17090.1"/>
    <property type="molecule type" value="Genomic_DNA"/>
</dbReference>
<gene>
    <name evidence="7" type="ORF">DSOUD_2327</name>
</gene>
<dbReference type="PANTHER" id="PTHR44757">
    <property type="entry name" value="DIGUANYLATE CYCLASE DGCP"/>
    <property type="match status" value="1"/>
</dbReference>
<dbReference type="SUPFAM" id="SSF55785">
    <property type="entry name" value="PYP-like sensor domain (PAS domain)"/>
    <property type="match status" value="2"/>
</dbReference>
<evidence type="ECO:0000313" key="7">
    <source>
        <dbReference type="EMBL" id="ALC17090.1"/>
    </source>
</evidence>
<evidence type="ECO:0000259" key="3">
    <source>
        <dbReference type="PROSITE" id="PS50112"/>
    </source>
</evidence>
<evidence type="ECO:0000256" key="1">
    <source>
        <dbReference type="ARBA" id="ARBA00051114"/>
    </source>
</evidence>
<evidence type="ECO:0000259" key="5">
    <source>
        <dbReference type="PROSITE" id="PS50883"/>
    </source>
</evidence>
<dbReference type="NCBIfam" id="TIGR00254">
    <property type="entry name" value="GGDEF"/>
    <property type="match status" value="1"/>
</dbReference>
<dbReference type="CDD" id="cd01949">
    <property type="entry name" value="GGDEF"/>
    <property type="match status" value="1"/>
</dbReference>
<dbReference type="InterPro" id="IPR035965">
    <property type="entry name" value="PAS-like_dom_sf"/>
</dbReference>
<reference evidence="7 8" key="1">
    <citation type="submission" date="2015-07" db="EMBL/GenBank/DDBJ databases">
        <title>Isolation and Genomic Characterization of a Novel Halophilic Metal-Reducing Deltaproteobacterium from the Deep Subsurface.</title>
        <authorList>
            <person name="Badalamenti J.P."/>
            <person name="Summers Z.M."/>
            <person name="Gralnick J.A."/>
            <person name="Bond D.R."/>
        </authorList>
    </citation>
    <scope>NUCLEOTIDE SEQUENCE [LARGE SCALE GENOMIC DNA]</scope>
    <source>
        <strain evidence="7 8">WTL</strain>
    </source>
</reference>
<dbReference type="PATRIC" id="fig|1603606.3.peg.2519"/>
<dbReference type="PROSITE" id="PS50887">
    <property type="entry name" value="GGDEF"/>
    <property type="match status" value="1"/>
</dbReference>
<dbReference type="InterPro" id="IPR001610">
    <property type="entry name" value="PAC"/>
</dbReference>
<feature type="domain" description="PAS" evidence="3">
    <location>
        <begin position="212"/>
        <end position="282"/>
    </location>
</feature>
<feature type="domain" description="PAS" evidence="3">
    <location>
        <begin position="84"/>
        <end position="138"/>
    </location>
</feature>
<dbReference type="Proteomes" id="UP000057158">
    <property type="component" value="Chromosome"/>
</dbReference>
<feature type="domain" description="GGDEF" evidence="6">
    <location>
        <begin position="370"/>
        <end position="503"/>
    </location>
</feature>
<feature type="transmembrane region" description="Helical" evidence="2">
    <location>
        <begin position="51"/>
        <end position="77"/>
    </location>
</feature>
<dbReference type="InterPro" id="IPR000160">
    <property type="entry name" value="GGDEF_dom"/>
</dbReference>
<dbReference type="FunFam" id="3.20.20.450:FF:000001">
    <property type="entry name" value="Cyclic di-GMP phosphodiesterase yahA"/>
    <property type="match status" value="1"/>
</dbReference>
<dbReference type="Gene3D" id="3.30.70.270">
    <property type="match status" value="1"/>
</dbReference>
<feature type="transmembrane region" description="Helical" evidence="2">
    <location>
        <begin position="20"/>
        <end position="45"/>
    </location>
</feature>
<dbReference type="InterPro" id="IPR001633">
    <property type="entry name" value="EAL_dom"/>
</dbReference>
<keyword evidence="2" id="KW-1133">Transmembrane helix</keyword>
<dbReference type="InterPro" id="IPR052155">
    <property type="entry name" value="Biofilm_reg_signaling"/>
</dbReference>
<dbReference type="Pfam" id="PF00990">
    <property type="entry name" value="GGDEF"/>
    <property type="match status" value="1"/>
</dbReference>
<dbReference type="PROSITE" id="PS50113">
    <property type="entry name" value="PAC"/>
    <property type="match status" value="1"/>
</dbReference>
<dbReference type="SMART" id="SM00267">
    <property type="entry name" value="GGDEF"/>
    <property type="match status" value="1"/>
</dbReference>
<dbReference type="NCBIfam" id="TIGR00229">
    <property type="entry name" value="sensory_box"/>
    <property type="match status" value="2"/>
</dbReference>
<dbReference type="Pfam" id="PF00563">
    <property type="entry name" value="EAL"/>
    <property type="match status" value="1"/>
</dbReference>
<dbReference type="AlphaFoldDB" id="A0A0M4D1T5"/>
<dbReference type="SMART" id="SM00086">
    <property type="entry name" value="PAC"/>
    <property type="match status" value="2"/>
</dbReference>
<name>A0A0M4D1T5_9BACT</name>
<dbReference type="STRING" id="1603606.DSOUD_2327"/>
<protein>
    <submittedName>
        <fullName evidence="7">Diguanylate cyclase/phosphodiesterase with PAS/PAC sensor(S)</fullName>
    </submittedName>
</protein>
<dbReference type="PANTHER" id="PTHR44757:SF2">
    <property type="entry name" value="BIOFILM ARCHITECTURE MAINTENANCE PROTEIN MBAA"/>
    <property type="match status" value="1"/>
</dbReference>
<proteinExistence type="predicted"/>
<feature type="domain" description="EAL" evidence="5">
    <location>
        <begin position="512"/>
        <end position="764"/>
    </location>
</feature>
<dbReference type="RefSeq" id="WP_053551124.1">
    <property type="nucleotide sequence ID" value="NZ_CP010802.1"/>
</dbReference>
<dbReference type="OrthoDB" id="9777298at2"/>
<keyword evidence="8" id="KW-1185">Reference proteome</keyword>
<dbReference type="InterPro" id="IPR035919">
    <property type="entry name" value="EAL_sf"/>
</dbReference>
<dbReference type="SMART" id="SM00052">
    <property type="entry name" value="EAL"/>
    <property type="match status" value="1"/>
</dbReference>
<feature type="domain" description="PAC" evidence="4">
    <location>
        <begin position="286"/>
        <end position="338"/>
    </location>
</feature>
<sequence>MKQTLHKFQRLQDQTGLAYVLVIAMLLGTIFAAEFLVMYLLPFIVGNKSVFVANLLDAALLSLVSAPFVWLLVAMPLRKAALSEKNRGDAILRSVADGVMIFDKEGVIRTFNSVSEKMFGYTEAEVVGQQFSFLVKPEGTGWDQDDFLPLPSGPRGGSERICYETLGWRRGEDPFPIELSISRTRLDGQPVFIGIARDITERKQADAALRRSEERFRSIFEHAVAGMNTMDSQGRLVQVNDAFCRFLGYSGDELQGVAIEDLTHPEDRAETCEALRDAAAGLRQVFNGEKRYLHKDGSTVWGHISRAWVFDDEGRQTYSIGLVQDITERKRASEELDYLTHHDPLTLLPNRRLLNDRMVHALARAKRSGNQLALLHLDLDRFKVINDSLGLECGDQVLREMGSRLNSMIRTADTVARLGGDEFVVLLEEDCDVQKAAIVAQKILAEIAAPLSAGGQTLVLTASLGISFYPSDGGTLEELLKSAEKAMYRAKEEGRNTYRFYTAGMNARSRELLLLEGGLRQALDQDEFIVYYQPQFDLLSGALVGSEALLRWQHPQLGMISPLDFIPMAEETGLIVAIGNWVLKSACLQNQLWQERAGRPLQVAVNMSARQFRHADLLQDVVAALQESGLSPDLLELEITESILMADVEQAIEVMRQLTVQGIHFAIDDFGTGYSSLNYLRRFPISNLKIDRSFVQDVTTDPNAAAIAQSIVMLAHNLNLQVVAEGVETAEQADFLRSVGCNLVQGFFFGRPASAVEFERLYFK</sequence>
<dbReference type="InterPro" id="IPR000700">
    <property type="entry name" value="PAS-assoc_C"/>
</dbReference>
<dbReference type="InterPro" id="IPR000014">
    <property type="entry name" value="PAS"/>
</dbReference>
<keyword evidence="2" id="KW-0812">Transmembrane</keyword>
<dbReference type="FunFam" id="3.30.70.270:FF:000001">
    <property type="entry name" value="Diguanylate cyclase domain protein"/>
    <property type="match status" value="1"/>
</dbReference>
<keyword evidence="2" id="KW-0472">Membrane</keyword>
<evidence type="ECO:0000259" key="4">
    <source>
        <dbReference type="PROSITE" id="PS50113"/>
    </source>
</evidence>
<dbReference type="CDD" id="cd01948">
    <property type="entry name" value="EAL"/>
    <property type="match status" value="1"/>
</dbReference>
<dbReference type="Gene3D" id="3.20.20.450">
    <property type="entry name" value="EAL domain"/>
    <property type="match status" value="1"/>
</dbReference>
<dbReference type="KEGG" id="des:DSOUD_2327"/>
<organism evidence="7 8">
    <name type="scientific">Desulfuromonas soudanensis</name>
    <dbReference type="NCBI Taxonomy" id="1603606"/>
    <lineage>
        <taxon>Bacteria</taxon>
        <taxon>Pseudomonadati</taxon>
        <taxon>Thermodesulfobacteriota</taxon>
        <taxon>Desulfuromonadia</taxon>
        <taxon>Desulfuromonadales</taxon>
        <taxon>Desulfuromonadaceae</taxon>
        <taxon>Desulfuromonas</taxon>
    </lineage>
</organism>
<evidence type="ECO:0000256" key="2">
    <source>
        <dbReference type="SAM" id="Phobius"/>
    </source>
</evidence>
<dbReference type="SUPFAM" id="SSF141868">
    <property type="entry name" value="EAL domain-like"/>
    <property type="match status" value="1"/>
</dbReference>
<dbReference type="Gene3D" id="3.30.450.20">
    <property type="entry name" value="PAS domain"/>
    <property type="match status" value="2"/>
</dbReference>
<dbReference type="SMART" id="SM00091">
    <property type="entry name" value="PAS"/>
    <property type="match status" value="2"/>
</dbReference>
<dbReference type="SUPFAM" id="SSF55073">
    <property type="entry name" value="Nucleotide cyclase"/>
    <property type="match status" value="1"/>
</dbReference>
<evidence type="ECO:0000313" key="8">
    <source>
        <dbReference type="Proteomes" id="UP000057158"/>
    </source>
</evidence>
<dbReference type="InterPro" id="IPR012226">
    <property type="entry name" value="Diguanyl_cyclase/Pdiesterase"/>
</dbReference>
<comment type="catalytic activity">
    <reaction evidence="1">
        <text>3',3'-c-di-GMP + H2O = 5'-phosphoguanylyl(3'-&gt;5')guanosine + H(+)</text>
        <dbReference type="Rhea" id="RHEA:24902"/>
        <dbReference type="ChEBI" id="CHEBI:15377"/>
        <dbReference type="ChEBI" id="CHEBI:15378"/>
        <dbReference type="ChEBI" id="CHEBI:58754"/>
        <dbReference type="ChEBI" id="CHEBI:58805"/>
        <dbReference type="EC" id="3.1.4.52"/>
    </reaction>
    <physiologicalReaction direction="left-to-right" evidence="1">
        <dbReference type="Rhea" id="RHEA:24903"/>
    </physiologicalReaction>
</comment>
<dbReference type="GO" id="GO:0071732">
    <property type="term" value="P:cellular response to nitric oxide"/>
    <property type="evidence" value="ECO:0007669"/>
    <property type="project" value="UniProtKB-ARBA"/>
</dbReference>
<dbReference type="CDD" id="cd00130">
    <property type="entry name" value="PAS"/>
    <property type="match status" value="2"/>
</dbReference>
<dbReference type="GO" id="GO:0071111">
    <property type="term" value="F:cyclic-guanylate-specific phosphodiesterase activity"/>
    <property type="evidence" value="ECO:0007669"/>
    <property type="project" value="UniProtKB-EC"/>
</dbReference>
<dbReference type="Pfam" id="PF13426">
    <property type="entry name" value="PAS_9"/>
    <property type="match status" value="2"/>
</dbReference>
<dbReference type="InterPro" id="IPR029787">
    <property type="entry name" value="Nucleotide_cyclase"/>
</dbReference>
<dbReference type="PROSITE" id="PS50112">
    <property type="entry name" value="PAS"/>
    <property type="match status" value="2"/>
</dbReference>
<accession>A0A0M4D1T5</accession>